<comment type="caution">
    <text evidence="7">The sequence shown here is derived from an EMBL/GenBank/DDBJ whole genome shotgun (WGS) entry which is preliminary data.</text>
</comment>
<evidence type="ECO:0000313" key="8">
    <source>
        <dbReference type="Proteomes" id="UP000288168"/>
    </source>
</evidence>
<keyword evidence="4" id="KW-0812">Transmembrane</keyword>
<dbReference type="PROSITE" id="PS00383">
    <property type="entry name" value="TYR_PHOSPHATASE_1"/>
    <property type="match status" value="1"/>
</dbReference>
<name>A0A428NQ58_9HYPO</name>
<evidence type="ECO:0000256" key="2">
    <source>
        <dbReference type="ARBA" id="ARBA00022912"/>
    </source>
</evidence>
<dbReference type="InterPro" id="IPR040410">
    <property type="entry name" value="UPF0658_Golgi"/>
</dbReference>
<dbReference type="SMART" id="SM00404">
    <property type="entry name" value="PTPc_motif"/>
    <property type="match status" value="1"/>
</dbReference>
<dbReference type="InterPro" id="IPR020422">
    <property type="entry name" value="TYR_PHOSPHATASE_DUAL_dom"/>
</dbReference>
<sequence length="529" mass="58064">MRIADTKLEWAFFGVAVAQFVLVTLLQISVLVRYLDWVNPVVYQVPLSYVIPMVFVIPTLGCLFQAIVALDTCRIKNKIQIWAQCVINVCLSVTAGMQYVQAKEATEKILKGHDRFNNPFADNDEPFWKYTSPALIACIILFSACSICMVALACWLHVEFSWTLYEHVSPDVKMKARHLRYQAYLVFLKISLLFVNLFVVVYGFLNVHYEEPEFGLTMAILPIAVIQAGLAAYCVTNEHKNGMFVVIALHLGLVGYLVSRLTILFGKGLRSKTLMKEEMVLFAAMGLFLSVLSAIAAAICTLSFDKGLKPLLLGQEPRNLAPPVEYELTRPRPLSGVFSRPDRRKGSKSQKAGQSKATAAVLVFPPFLFLGPCSAASSSSFLQANGITSVISIGSTPSERIDGVTYHRISMVDSPSAPISEPIESASNIINQVAEAGGKVLVHCSAGISRSPTVIAGYLMSRQGMSLKTALAAIISARPTVCPNAGFIAQLRSLDQELYGNDSLGVDELPRRTEDRIALLTEVEKETER</sequence>
<feature type="transmembrane region" description="Helical" evidence="4">
    <location>
        <begin position="216"/>
        <end position="235"/>
    </location>
</feature>
<keyword evidence="2" id="KW-0904">Protein phosphatase</keyword>
<dbReference type="SMART" id="SM00195">
    <property type="entry name" value="DSPc"/>
    <property type="match status" value="1"/>
</dbReference>
<keyword evidence="4" id="KW-1133">Transmembrane helix</keyword>
<dbReference type="PROSITE" id="PS50056">
    <property type="entry name" value="TYR_PHOSPHATASE_2"/>
    <property type="match status" value="1"/>
</dbReference>
<evidence type="ECO:0000256" key="1">
    <source>
        <dbReference type="ARBA" id="ARBA00022801"/>
    </source>
</evidence>
<dbReference type="InterPro" id="IPR003595">
    <property type="entry name" value="Tyr_Pase_cat"/>
</dbReference>
<dbReference type="STRING" id="1325734.A0A428NQ58"/>
<feature type="transmembrane region" description="Helical" evidence="4">
    <location>
        <begin position="279"/>
        <end position="304"/>
    </location>
</feature>
<dbReference type="Gene3D" id="3.90.190.10">
    <property type="entry name" value="Protein tyrosine phosphatase superfamily"/>
    <property type="match status" value="1"/>
</dbReference>
<feature type="transmembrane region" description="Helical" evidence="4">
    <location>
        <begin position="134"/>
        <end position="156"/>
    </location>
</feature>
<dbReference type="EMBL" id="NKCI01000344">
    <property type="protein sequence ID" value="RSL42919.1"/>
    <property type="molecule type" value="Genomic_DNA"/>
</dbReference>
<dbReference type="OrthoDB" id="10252009at2759"/>
<dbReference type="InterPro" id="IPR029021">
    <property type="entry name" value="Prot-tyrosine_phosphatase-like"/>
</dbReference>
<keyword evidence="1" id="KW-0378">Hydrolase</keyword>
<evidence type="ECO:0000259" key="6">
    <source>
        <dbReference type="PROSITE" id="PS50056"/>
    </source>
</evidence>
<dbReference type="GO" id="GO:0004721">
    <property type="term" value="F:phosphoprotein phosphatase activity"/>
    <property type="evidence" value="ECO:0007669"/>
    <property type="project" value="UniProtKB-KW"/>
</dbReference>
<evidence type="ECO:0000256" key="3">
    <source>
        <dbReference type="SAM" id="MobiDB-lite"/>
    </source>
</evidence>
<gene>
    <name evidence="7" type="ORF">CEP54_015297</name>
</gene>
<dbReference type="GO" id="GO:0005794">
    <property type="term" value="C:Golgi apparatus"/>
    <property type="evidence" value="ECO:0007669"/>
    <property type="project" value="TreeGrafter"/>
</dbReference>
<feature type="region of interest" description="Disordered" evidence="3">
    <location>
        <begin position="332"/>
        <end position="353"/>
    </location>
</feature>
<keyword evidence="8" id="KW-1185">Reference proteome</keyword>
<dbReference type="AlphaFoldDB" id="A0A428NQ58"/>
<dbReference type="InterPro" id="IPR016130">
    <property type="entry name" value="Tyr_Pase_AS"/>
</dbReference>
<dbReference type="Proteomes" id="UP000288168">
    <property type="component" value="Unassembled WGS sequence"/>
</dbReference>
<feature type="domain" description="Tyrosine specific protein phosphatases" evidence="6">
    <location>
        <begin position="420"/>
        <end position="479"/>
    </location>
</feature>
<feature type="transmembrane region" description="Helical" evidence="4">
    <location>
        <begin position="12"/>
        <end position="35"/>
    </location>
</feature>
<dbReference type="CDD" id="cd14498">
    <property type="entry name" value="DSP"/>
    <property type="match status" value="1"/>
</dbReference>
<accession>A0A428NQ58</accession>
<dbReference type="PANTHER" id="PTHR34391:SF1">
    <property type="entry name" value="UPF0658 GOLGI APPARATUS MEMBRANE PROTEIN C1952.10C-RELATED"/>
    <property type="match status" value="1"/>
</dbReference>
<dbReference type="InterPro" id="IPR000340">
    <property type="entry name" value="Dual-sp_phosphatase_cat-dom"/>
</dbReference>
<keyword evidence="4" id="KW-0472">Membrane</keyword>
<dbReference type="SUPFAM" id="SSF52799">
    <property type="entry name" value="(Phosphotyrosine protein) phosphatases II"/>
    <property type="match status" value="1"/>
</dbReference>
<feature type="domain" description="Tyrosine-protein phosphatase" evidence="5">
    <location>
        <begin position="360"/>
        <end position="500"/>
    </location>
</feature>
<protein>
    <submittedName>
        <fullName evidence="7">Uncharacterized protein</fullName>
    </submittedName>
</protein>
<dbReference type="PANTHER" id="PTHR34391">
    <property type="entry name" value="UPF0658 GOLGI APPARATUS MEMBRANE PROTEIN C1952.10C-RELATED"/>
    <property type="match status" value="1"/>
</dbReference>
<evidence type="ECO:0000256" key="4">
    <source>
        <dbReference type="SAM" id="Phobius"/>
    </source>
</evidence>
<reference evidence="7 8" key="1">
    <citation type="submission" date="2017-06" db="EMBL/GenBank/DDBJ databases">
        <title>Comparative genomic analysis of Ambrosia Fusariam Clade fungi.</title>
        <authorList>
            <person name="Stajich J.E."/>
            <person name="Carrillo J."/>
            <person name="Kijimoto T."/>
            <person name="Eskalen A."/>
            <person name="O'Donnell K."/>
            <person name="Kasson M."/>
        </authorList>
    </citation>
    <scope>NUCLEOTIDE SEQUENCE [LARGE SCALE GENOMIC DNA]</scope>
    <source>
        <strain evidence="7 8">NRRL62584</strain>
    </source>
</reference>
<evidence type="ECO:0000259" key="5">
    <source>
        <dbReference type="PROSITE" id="PS50054"/>
    </source>
</evidence>
<feature type="transmembrane region" description="Helical" evidence="4">
    <location>
        <begin position="183"/>
        <end position="204"/>
    </location>
</feature>
<dbReference type="PROSITE" id="PS50054">
    <property type="entry name" value="TYR_PHOSPHATASE_DUAL"/>
    <property type="match status" value="1"/>
</dbReference>
<evidence type="ECO:0000313" key="7">
    <source>
        <dbReference type="EMBL" id="RSL42919.1"/>
    </source>
</evidence>
<feature type="transmembrane region" description="Helical" evidence="4">
    <location>
        <begin position="47"/>
        <end position="69"/>
    </location>
</feature>
<proteinExistence type="predicted"/>
<dbReference type="InterPro" id="IPR000387">
    <property type="entry name" value="Tyr_Pase_dom"/>
</dbReference>
<feature type="transmembrane region" description="Helical" evidence="4">
    <location>
        <begin position="242"/>
        <end position="259"/>
    </location>
</feature>
<organism evidence="7 8">
    <name type="scientific">Fusarium duplospermum</name>
    <dbReference type="NCBI Taxonomy" id="1325734"/>
    <lineage>
        <taxon>Eukaryota</taxon>
        <taxon>Fungi</taxon>
        <taxon>Dikarya</taxon>
        <taxon>Ascomycota</taxon>
        <taxon>Pezizomycotina</taxon>
        <taxon>Sordariomycetes</taxon>
        <taxon>Hypocreomycetidae</taxon>
        <taxon>Hypocreales</taxon>
        <taxon>Nectriaceae</taxon>
        <taxon>Fusarium</taxon>
        <taxon>Fusarium solani species complex</taxon>
    </lineage>
</organism>
<dbReference type="Pfam" id="PF00782">
    <property type="entry name" value="DSPc"/>
    <property type="match status" value="1"/>
</dbReference>